<keyword evidence="1" id="KW-0472">Membrane</keyword>
<gene>
    <name evidence="2" type="ORF">OBBRIDRAFT_851504</name>
</gene>
<reference evidence="2 3" key="1">
    <citation type="submission" date="2016-07" db="EMBL/GenBank/DDBJ databases">
        <title>Draft genome of the white-rot fungus Obba rivulosa 3A-2.</title>
        <authorList>
            <consortium name="DOE Joint Genome Institute"/>
            <person name="Miettinen O."/>
            <person name="Riley R."/>
            <person name="Acob R."/>
            <person name="Barry K."/>
            <person name="Cullen D."/>
            <person name="De Vries R."/>
            <person name="Hainaut M."/>
            <person name="Hatakka A."/>
            <person name="Henrissat B."/>
            <person name="Hilden K."/>
            <person name="Kuo R."/>
            <person name="Labutti K."/>
            <person name="Lipzen A."/>
            <person name="Makela M.R."/>
            <person name="Sandor L."/>
            <person name="Spatafora J.W."/>
            <person name="Grigoriev I.V."/>
            <person name="Hibbett D.S."/>
        </authorList>
    </citation>
    <scope>NUCLEOTIDE SEQUENCE [LARGE SCALE GENOMIC DNA]</scope>
    <source>
        <strain evidence="2 3">3A-2</strain>
    </source>
</reference>
<dbReference type="OrthoDB" id="2731005at2759"/>
<name>A0A8E2DIQ4_9APHY</name>
<feature type="transmembrane region" description="Helical" evidence="1">
    <location>
        <begin position="6"/>
        <end position="26"/>
    </location>
</feature>
<evidence type="ECO:0000256" key="1">
    <source>
        <dbReference type="SAM" id="Phobius"/>
    </source>
</evidence>
<sequence length="71" mass="7717">MLHLLYPLIIISGIVIFHVITMKGLVTGLVLDSKDKPDPICKACLSGKMHAHPKSPSSSLTTQLLELVHTD</sequence>
<evidence type="ECO:0000313" key="2">
    <source>
        <dbReference type="EMBL" id="OCH87084.1"/>
    </source>
</evidence>
<dbReference type="Proteomes" id="UP000250043">
    <property type="component" value="Unassembled WGS sequence"/>
</dbReference>
<feature type="non-terminal residue" evidence="2">
    <location>
        <position position="71"/>
    </location>
</feature>
<keyword evidence="3" id="KW-1185">Reference proteome</keyword>
<organism evidence="2 3">
    <name type="scientific">Obba rivulosa</name>
    <dbReference type="NCBI Taxonomy" id="1052685"/>
    <lineage>
        <taxon>Eukaryota</taxon>
        <taxon>Fungi</taxon>
        <taxon>Dikarya</taxon>
        <taxon>Basidiomycota</taxon>
        <taxon>Agaricomycotina</taxon>
        <taxon>Agaricomycetes</taxon>
        <taxon>Polyporales</taxon>
        <taxon>Gelatoporiaceae</taxon>
        <taxon>Obba</taxon>
    </lineage>
</organism>
<accession>A0A8E2DIQ4</accession>
<keyword evidence="1" id="KW-0812">Transmembrane</keyword>
<dbReference type="AlphaFoldDB" id="A0A8E2DIQ4"/>
<evidence type="ECO:0000313" key="3">
    <source>
        <dbReference type="Proteomes" id="UP000250043"/>
    </source>
</evidence>
<protein>
    <submittedName>
        <fullName evidence="2">Uncharacterized protein</fullName>
    </submittedName>
</protein>
<dbReference type="EMBL" id="KV722499">
    <property type="protein sequence ID" value="OCH87084.1"/>
    <property type="molecule type" value="Genomic_DNA"/>
</dbReference>
<proteinExistence type="predicted"/>
<keyword evidence="1" id="KW-1133">Transmembrane helix</keyword>